<evidence type="ECO:0000256" key="5">
    <source>
        <dbReference type="ARBA" id="ARBA00022801"/>
    </source>
</evidence>
<gene>
    <name evidence="8" type="ORF">D1614_02485</name>
</gene>
<evidence type="ECO:0000313" key="8">
    <source>
        <dbReference type="EMBL" id="RIJ50810.1"/>
    </source>
</evidence>
<dbReference type="InterPro" id="IPR000917">
    <property type="entry name" value="Sulfatase_N"/>
</dbReference>
<dbReference type="GO" id="GO:0046872">
    <property type="term" value="F:metal ion binding"/>
    <property type="evidence" value="ECO:0007669"/>
    <property type="project" value="UniProtKB-KW"/>
</dbReference>
<keyword evidence="6" id="KW-0106">Calcium</keyword>
<dbReference type="GO" id="GO:0004423">
    <property type="term" value="F:iduronate-2-sulfatase activity"/>
    <property type="evidence" value="ECO:0007669"/>
    <property type="project" value="InterPro"/>
</dbReference>
<dbReference type="PANTHER" id="PTHR45953:SF1">
    <property type="entry name" value="IDURONATE 2-SULFATASE"/>
    <property type="match status" value="1"/>
</dbReference>
<evidence type="ECO:0000259" key="7">
    <source>
        <dbReference type="Pfam" id="PF00884"/>
    </source>
</evidence>
<dbReference type="InterPro" id="IPR017850">
    <property type="entry name" value="Alkaline_phosphatase_core_sf"/>
</dbReference>
<evidence type="ECO:0000256" key="4">
    <source>
        <dbReference type="ARBA" id="ARBA00022729"/>
    </source>
</evidence>
<dbReference type="CDD" id="cd16030">
    <property type="entry name" value="iduronate-2-sulfatase"/>
    <property type="match status" value="1"/>
</dbReference>
<protein>
    <submittedName>
        <fullName evidence="8">DUF229 domain-containing protein</fullName>
    </submittedName>
</protein>
<evidence type="ECO:0000256" key="6">
    <source>
        <dbReference type="ARBA" id="ARBA00022837"/>
    </source>
</evidence>
<feature type="domain" description="Sulfatase N-terminal" evidence="7">
    <location>
        <begin position="22"/>
        <end position="401"/>
    </location>
</feature>
<dbReference type="InterPro" id="IPR035874">
    <property type="entry name" value="IDS"/>
</dbReference>
<accession>A0A399T323</accession>
<evidence type="ECO:0000256" key="3">
    <source>
        <dbReference type="ARBA" id="ARBA00022723"/>
    </source>
</evidence>
<sequence length="507" mass="57889">MKRIIVVIMIMVSLGTFSQPKKNVLFIAVDDLKPLLNCYGVRDIKSPNIDKLAYAGTLFTNNQCQQAVCSPSRASLMFGIRPDRTKIWDLQTPLRTATKDDKTIAQYFKEKGYETVAFGKIFHISMADKEHDTESWSIPYTSVNIENYPTELGEPFAGHFQDTELKASLNKKFQSLIAEGQKPGAARNKTLQELKVSTEMLDVVDEAYQDGQIAQNAVKMIDQLANKEKPFFIAVGFKKPHLPFVAPKEYWDLYDRNTIELAKWQKAPIGAPDYAMHDWGELKSYSDIEAYVMPSGVLAEDKQRELIHGYMAAVSYTDAQIGKLLDELKKQGVAENTIVVLWGDHGWHLGDHSLWCKHSNFEQATRSPLIFSAPGMEKRQQNSSPVEFVDIYPTLCDLAGIDIPSDLDGVSLKPILSGKKQKVKDFAVSQYPRGNRMGYSLRDDRYRYTAWFQYDYRGTEKPSQENLIGEELYDYSIDPYETTNYVNEKEYVDIHRELLNELLEFLK</sequence>
<evidence type="ECO:0000256" key="2">
    <source>
        <dbReference type="ARBA" id="ARBA00008779"/>
    </source>
</evidence>
<organism evidence="8 9">
    <name type="scientific">Maribellus luteus</name>
    <dbReference type="NCBI Taxonomy" id="2305463"/>
    <lineage>
        <taxon>Bacteria</taxon>
        <taxon>Pseudomonadati</taxon>
        <taxon>Bacteroidota</taxon>
        <taxon>Bacteroidia</taxon>
        <taxon>Marinilabiliales</taxon>
        <taxon>Prolixibacteraceae</taxon>
        <taxon>Maribellus</taxon>
    </lineage>
</organism>
<dbReference type="PANTHER" id="PTHR45953">
    <property type="entry name" value="IDURONATE 2-SULFATASE"/>
    <property type="match status" value="1"/>
</dbReference>
<keyword evidence="9" id="KW-1185">Reference proteome</keyword>
<name>A0A399T323_9BACT</name>
<dbReference type="EMBL" id="QWGR01000001">
    <property type="protein sequence ID" value="RIJ50810.1"/>
    <property type="molecule type" value="Genomic_DNA"/>
</dbReference>
<keyword evidence="5" id="KW-0378">Hydrolase</keyword>
<keyword evidence="3" id="KW-0479">Metal-binding</keyword>
<comment type="similarity">
    <text evidence="2">Belongs to the sulfatase family.</text>
</comment>
<dbReference type="GO" id="GO:0005737">
    <property type="term" value="C:cytoplasm"/>
    <property type="evidence" value="ECO:0007669"/>
    <property type="project" value="TreeGrafter"/>
</dbReference>
<reference evidence="8 9" key="1">
    <citation type="submission" date="2018-08" db="EMBL/GenBank/DDBJ databases">
        <title>Pallidiluteibacterium maritimus gen. nov., sp. nov., isolated from coastal sediment.</title>
        <authorList>
            <person name="Zhou L.Y."/>
        </authorList>
    </citation>
    <scope>NUCLEOTIDE SEQUENCE [LARGE SCALE GENOMIC DNA]</scope>
    <source>
        <strain evidence="8 9">XSD2</strain>
    </source>
</reference>
<dbReference type="Gene3D" id="3.40.720.10">
    <property type="entry name" value="Alkaline Phosphatase, subunit A"/>
    <property type="match status" value="1"/>
</dbReference>
<evidence type="ECO:0000313" key="9">
    <source>
        <dbReference type="Proteomes" id="UP000265926"/>
    </source>
</evidence>
<dbReference type="Proteomes" id="UP000265926">
    <property type="component" value="Unassembled WGS sequence"/>
</dbReference>
<dbReference type="SUPFAM" id="SSF53649">
    <property type="entry name" value="Alkaline phosphatase-like"/>
    <property type="match status" value="1"/>
</dbReference>
<proteinExistence type="inferred from homology"/>
<dbReference type="OrthoDB" id="9763552at2"/>
<dbReference type="Pfam" id="PF00884">
    <property type="entry name" value="Sulfatase"/>
    <property type="match status" value="1"/>
</dbReference>
<evidence type="ECO:0000256" key="1">
    <source>
        <dbReference type="ARBA" id="ARBA00001913"/>
    </source>
</evidence>
<comment type="cofactor">
    <cofactor evidence="1">
        <name>Ca(2+)</name>
        <dbReference type="ChEBI" id="CHEBI:29108"/>
    </cofactor>
</comment>
<comment type="caution">
    <text evidence="8">The sequence shown here is derived from an EMBL/GenBank/DDBJ whole genome shotgun (WGS) entry which is preliminary data.</text>
</comment>
<dbReference type="AlphaFoldDB" id="A0A399T323"/>
<keyword evidence="4" id="KW-0732">Signal</keyword>
<dbReference type="RefSeq" id="WP_119436278.1">
    <property type="nucleotide sequence ID" value="NZ_QWGR01000001.1"/>
</dbReference>